<dbReference type="SUPFAM" id="SSF53335">
    <property type="entry name" value="S-adenosyl-L-methionine-dependent methyltransferases"/>
    <property type="match status" value="1"/>
</dbReference>
<evidence type="ECO:0000313" key="3">
    <source>
        <dbReference type="Proteomes" id="UP000642993"/>
    </source>
</evidence>
<dbReference type="GO" id="GO:0032259">
    <property type="term" value="P:methylation"/>
    <property type="evidence" value="ECO:0007669"/>
    <property type="project" value="UniProtKB-KW"/>
</dbReference>
<evidence type="ECO:0000313" key="2">
    <source>
        <dbReference type="EMBL" id="MBD8507507.1"/>
    </source>
</evidence>
<sequence length="213" mass="22881">MPPTFPSKYTVSARFYDAISAEWPIYGAGRAAAIPLLHLEAGAWVLDVGCGTGLNFPWLQRRIDPSGLIVGVDVSTHMLEQARRKVRSRGWSNVQVLAGDATTATAARLREPIDGAGYDAAIATYALSLMDDWPAALATMAAACRPGARLAIVDMQPPQGHAALWSPLARLACRAGGSDIHARPWTLLDHYCEDITARSVRGGHIQVRVGTVR</sequence>
<dbReference type="InterPro" id="IPR041698">
    <property type="entry name" value="Methyltransf_25"/>
</dbReference>
<protein>
    <submittedName>
        <fullName evidence="2">Class I SAM-dependent methyltransferase</fullName>
    </submittedName>
</protein>
<dbReference type="AlphaFoldDB" id="A0A927JF36"/>
<dbReference type="EMBL" id="JACYWE010000008">
    <property type="protein sequence ID" value="MBD8507507.1"/>
    <property type="molecule type" value="Genomic_DNA"/>
</dbReference>
<feature type="domain" description="Methyltransferase" evidence="1">
    <location>
        <begin position="45"/>
        <end position="147"/>
    </location>
</feature>
<gene>
    <name evidence="2" type="ORF">HT102_13545</name>
</gene>
<accession>A0A927JF36</accession>
<dbReference type="Proteomes" id="UP000642993">
    <property type="component" value="Unassembled WGS sequence"/>
</dbReference>
<organism evidence="2 3">
    <name type="scientific">Lolliginicoccus lacisalsi</name>
    <dbReference type="NCBI Taxonomy" id="2742202"/>
    <lineage>
        <taxon>Bacteria</taxon>
        <taxon>Bacillati</taxon>
        <taxon>Actinomycetota</taxon>
        <taxon>Actinomycetes</taxon>
        <taxon>Mycobacteriales</taxon>
        <taxon>Hoyosellaceae</taxon>
        <taxon>Lolliginicoccus</taxon>
    </lineage>
</organism>
<dbReference type="InterPro" id="IPR050508">
    <property type="entry name" value="Methyltransf_Superfamily"/>
</dbReference>
<dbReference type="PANTHER" id="PTHR42912">
    <property type="entry name" value="METHYLTRANSFERASE"/>
    <property type="match status" value="1"/>
</dbReference>
<proteinExistence type="predicted"/>
<name>A0A927JF36_9ACTN</name>
<evidence type="ECO:0000259" key="1">
    <source>
        <dbReference type="Pfam" id="PF13649"/>
    </source>
</evidence>
<dbReference type="RefSeq" id="WP_192039960.1">
    <property type="nucleotide sequence ID" value="NZ_JACYWE010000008.1"/>
</dbReference>
<comment type="caution">
    <text evidence="2">The sequence shown here is derived from an EMBL/GenBank/DDBJ whole genome shotgun (WGS) entry which is preliminary data.</text>
</comment>
<keyword evidence="2" id="KW-0808">Transferase</keyword>
<dbReference type="InterPro" id="IPR029063">
    <property type="entry name" value="SAM-dependent_MTases_sf"/>
</dbReference>
<dbReference type="Pfam" id="PF13649">
    <property type="entry name" value="Methyltransf_25"/>
    <property type="match status" value="1"/>
</dbReference>
<dbReference type="CDD" id="cd02440">
    <property type="entry name" value="AdoMet_MTases"/>
    <property type="match status" value="1"/>
</dbReference>
<dbReference type="Gene3D" id="3.40.50.150">
    <property type="entry name" value="Vaccinia Virus protein VP39"/>
    <property type="match status" value="1"/>
</dbReference>
<keyword evidence="3" id="KW-1185">Reference proteome</keyword>
<reference evidence="2" key="1">
    <citation type="submission" date="2020-09" db="EMBL/GenBank/DDBJ databases">
        <title>Hoyosella lacisalsi sp. nov., a halotolerant actinobacterium isolated from soil of Lake Gudzhirganskoe.</title>
        <authorList>
            <person name="Yang Q."/>
            <person name="Guo P.Y."/>
            <person name="Liu S.W."/>
            <person name="Li F.N."/>
            <person name="Sun C.H."/>
        </authorList>
    </citation>
    <scope>NUCLEOTIDE SEQUENCE</scope>
    <source>
        <strain evidence="2">G463</strain>
    </source>
</reference>
<keyword evidence="2" id="KW-0489">Methyltransferase</keyword>
<dbReference type="GO" id="GO:0008168">
    <property type="term" value="F:methyltransferase activity"/>
    <property type="evidence" value="ECO:0007669"/>
    <property type="project" value="UniProtKB-KW"/>
</dbReference>